<evidence type="ECO:0000313" key="1">
    <source>
        <dbReference type="EMBL" id="CAG8833427.1"/>
    </source>
</evidence>
<protein>
    <submittedName>
        <fullName evidence="1">18004_t:CDS:1</fullName>
    </submittedName>
</protein>
<feature type="non-terminal residue" evidence="1">
    <location>
        <position position="1"/>
    </location>
</feature>
<reference evidence="1 2" key="1">
    <citation type="submission" date="2021-06" db="EMBL/GenBank/DDBJ databases">
        <authorList>
            <person name="Kallberg Y."/>
            <person name="Tangrot J."/>
            <person name="Rosling A."/>
        </authorList>
    </citation>
    <scope>NUCLEOTIDE SEQUENCE [LARGE SCALE GENOMIC DNA]</scope>
    <source>
        <strain evidence="1 2">120-4 pot B 10/14</strain>
    </source>
</reference>
<keyword evidence="2" id="KW-1185">Reference proteome</keyword>
<evidence type="ECO:0000313" key="2">
    <source>
        <dbReference type="Proteomes" id="UP000789901"/>
    </source>
</evidence>
<dbReference type="EMBL" id="CAJVQB010047354">
    <property type="protein sequence ID" value="CAG8833427.1"/>
    <property type="molecule type" value="Genomic_DNA"/>
</dbReference>
<proteinExistence type="predicted"/>
<sequence length="554" mass="65072">VVLYYSKKHLCEIFLCVNSNIKYLIMSRLKKKIKLSHTKRTKRVEDGDSYDKFFGIYDPRKVFAVEFFAWILTQGIESDFNDQSTNNFFLKVDNLQNDACWRPYQKEFDKTRQVDKRKNNKNARTKYINMINNGDKKLVSRTLEYIKNLENKRISITSFDESLRKRFITNIRAISDQKDASEWTLTDKNNIKIDVVKTICHSITEEMIMNLEYNNPLLSYVVDFSNLPKEIKHAFDEQALITMAAPPIKFYQEMDPTSEKYFAYLYENQKVCEKLFPQVSDASSLFTEQFEMWKSNNFNKDFTATFNEGTWEHFVLHPLFDILTLDLDKCVLRWGESASSASKYRKIENIKFEKETREQLDRIMAPFLTSSQAKKADTWIEMMIANNLHEIVFAETSGSLFQDTCTTKKVHNDKCKLIRFGHDSKNKMLDELIEKKSIYLSDWKNLCNDIRKSELLLFQAYEAKLKVLVLDCPAHPFCRVREVFDLDIPYKNVAIEEFKLFIQALWAIRCALSDIIHDYDKIGEKLLKEYNQIASSGSYEVDCGVRGYQSHPSP</sequence>
<name>A0ABN7WL25_GIGMA</name>
<comment type="caution">
    <text evidence="1">The sequence shown here is derived from an EMBL/GenBank/DDBJ whole genome shotgun (WGS) entry which is preliminary data.</text>
</comment>
<accession>A0ABN7WL25</accession>
<organism evidence="1 2">
    <name type="scientific">Gigaspora margarita</name>
    <dbReference type="NCBI Taxonomy" id="4874"/>
    <lineage>
        <taxon>Eukaryota</taxon>
        <taxon>Fungi</taxon>
        <taxon>Fungi incertae sedis</taxon>
        <taxon>Mucoromycota</taxon>
        <taxon>Glomeromycotina</taxon>
        <taxon>Glomeromycetes</taxon>
        <taxon>Diversisporales</taxon>
        <taxon>Gigasporaceae</taxon>
        <taxon>Gigaspora</taxon>
    </lineage>
</organism>
<gene>
    <name evidence="1" type="ORF">GMARGA_LOCUS31550</name>
</gene>
<dbReference type="Proteomes" id="UP000789901">
    <property type="component" value="Unassembled WGS sequence"/>
</dbReference>